<evidence type="ECO:0000313" key="1">
    <source>
        <dbReference type="EMBL" id="PVD26008.1"/>
    </source>
</evidence>
<comment type="caution">
    <text evidence="1">The sequence shown here is derived from an EMBL/GenBank/DDBJ whole genome shotgun (WGS) entry which is preliminary data.</text>
</comment>
<protein>
    <submittedName>
        <fullName evidence="1">Uncharacterized protein</fullName>
    </submittedName>
</protein>
<accession>A0A2T7NXV4</accession>
<reference evidence="1 2" key="1">
    <citation type="submission" date="2018-04" db="EMBL/GenBank/DDBJ databases">
        <title>The genome of golden apple snail Pomacea canaliculata provides insight into stress tolerance and invasive adaptation.</title>
        <authorList>
            <person name="Liu C."/>
            <person name="Liu B."/>
            <person name="Ren Y."/>
            <person name="Zhang Y."/>
            <person name="Wang H."/>
            <person name="Li S."/>
            <person name="Jiang F."/>
            <person name="Yin L."/>
            <person name="Zhang G."/>
            <person name="Qian W."/>
            <person name="Fan W."/>
        </authorList>
    </citation>
    <scope>NUCLEOTIDE SEQUENCE [LARGE SCALE GENOMIC DNA]</scope>
    <source>
        <strain evidence="1">SZHN2017</strain>
        <tissue evidence="1">Muscle</tissue>
    </source>
</reference>
<sequence>MFTTNTNMRTNYSSLREQGSCAMRPQQHPPDPLSWEQGRAPTIVISFIIPFPLGEIRPGLFVIVCVNSPTQHPFFTGLARQSPLAYPYPTPTSSILRHASMMAGSFVVDGLS</sequence>
<organism evidence="1 2">
    <name type="scientific">Pomacea canaliculata</name>
    <name type="common">Golden apple snail</name>
    <dbReference type="NCBI Taxonomy" id="400727"/>
    <lineage>
        <taxon>Eukaryota</taxon>
        <taxon>Metazoa</taxon>
        <taxon>Spiralia</taxon>
        <taxon>Lophotrochozoa</taxon>
        <taxon>Mollusca</taxon>
        <taxon>Gastropoda</taxon>
        <taxon>Caenogastropoda</taxon>
        <taxon>Architaenioglossa</taxon>
        <taxon>Ampullarioidea</taxon>
        <taxon>Ampullariidae</taxon>
        <taxon>Pomacea</taxon>
    </lineage>
</organism>
<dbReference type="AlphaFoldDB" id="A0A2T7NXV4"/>
<keyword evidence="2" id="KW-1185">Reference proteome</keyword>
<dbReference type="EMBL" id="PZQS01000008">
    <property type="protein sequence ID" value="PVD26008.1"/>
    <property type="molecule type" value="Genomic_DNA"/>
</dbReference>
<proteinExistence type="predicted"/>
<evidence type="ECO:0000313" key="2">
    <source>
        <dbReference type="Proteomes" id="UP000245119"/>
    </source>
</evidence>
<gene>
    <name evidence="1" type="ORF">C0Q70_13676</name>
</gene>
<name>A0A2T7NXV4_POMCA</name>
<dbReference type="Proteomes" id="UP000245119">
    <property type="component" value="Linkage Group LG8"/>
</dbReference>